<feature type="region of interest" description="Disordered" evidence="1">
    <location>
        <begin position="533"/>
        <end position="554"/>
    </location>
</feature>
<dbReference type="SUPFAM" id="SSF56672">
    <property type="entry name" value="DNA/RNA polymerases"/>
    <property type="match status" value="1"/>
</dbReference>
<dbReference type="InterPro" id="IPR052055">
    <property type="entry name" value="Hepadnavirus_pol/RT"/>
</dbReference>
<evidence type="ECO:0000313" key="2">
    <source>
        <dbReference type="EMBL" id="OLP87557.1"/>
    </source>
</evidence>
<dbReference type="Proteomes" id="UP000186817">
    <property type="component" value="Unassembled WGS sequence"/>
</dbReference>
<dbReference type="PANTHER" id="PTHR33050:SF7">
    <property type="entry name" value="RIBONUCLEASE H"/>
    <property type="match status" value="1"/>
</dbReference>
<dbReference type="InterPro" id="IPR043502">
    <property type="entry name" value="DNA/RNA_pol_sf"/>
</dbReference>
<dbReference type="EMBL" id="LSRX01000854">
    <property type="protein sequence ID" value="OLP87557.1"/>
    <property type="molecule type" value="Genomic_DNA"/>
</dbReference>
<feature type="compositionally biased region" description="Low complexity" evidence="1">
    <location>
        <begin position="246"/>
        <end position="265"/>
    </location>
</feature>
<sequence>MSKTPFSADYIHKLLKSIPESEREKFLVMLATQPVTEPQPASGSAGPPDAASQAQPPASSPQTLDEFCDTVAQEAYTQPASPAALPPKQGTSAPAPPLDPAAAAKKPAGTAARKPTVAQKQPPPKPVGPPAADPAQAGPPKFSTRTPLRSLPLKVHQVNLNVHPFLLQMLPLPELVPSSTPAQAIPRFASYNSGRAGRSAAPVKTLSVRRRFQTAATAFTLCTAVGTAKELKAGPALLSKLPLPARRTGSIPTGSGTRSGTPTLGHPLGARKMDGKKAGTKGGISDQPRFGSAAQPGLRFAWFFPLPRFESLQVLMAAEFFSLMTESSIPDNIRESWPAKLSAERTAELRKRFEDDYPTELLDSDSFPSSRLLALTSKMVADKEIRWLPWKFRLSAKAQDDSLLIRPKKLPRLTELSDLLLDEAPSRDIHDGPASFNLINQLLTLATNSIALCRGAHLGSFKLYQKKFLKLCFMKYESASNLRGPTSLEAQAADKRAWELIGELVNIHAWKLDDALHEVTQVRADLSTLLVPRNGKGNKGKHESSSHAEASGSLEGKQHTLCMRYQQGTQGTLQPQPVIAARESSSASLAMSAGDFSFSTCLSLLEEYFSDAANYEHASHDTAITHADAYFNLGAFGFDDGKRIGIFQRTEQFSDIVRFLNSFLSLRFPGGSWSSICVSHNVRTLLHTDAGNRPGSSNFTISLGNFSGGEIWISPPLSSSPRLCPAPPDSNSKDFSSSALQPGELIDTFENALTFPCEHVHCTCPFSGERWVLTAYTCRGLSTFAPEQTSYLCSLGVPLEGSAPADPAQAPRLTTPSCTPADAGAPGFFLGVCCGANAPLSESLRNSGIQCICIDALGSEPLDLLDDKTYDSILRLAFSATVRMAHAAPPCKEYSRLKLRPGGPRAVRSPEFLNGFPENTQSQQQRVDISQKIMYRSVCILRAVFASGGHVKVNTSQLSVHVMSKDGGGIYSIPDWSYGPRYQSDLLFELRKVACFQLFFNQLLKQSWIFFRACRVALTDQKLVTLDIQSCFPLREDNEEVQGFSLDVKGAHKTSRVREQDIGLLGIRQQERLLFYRVCPFGATFSSHWFARLGGFFTRCLHLLIWLSHVLLLYVDDLLLFQNSKVLPLSAALTLAFCTCFKIPLSWKKLQMGQTITWIGWEINLSSACFSLPEAKRNKLYELASECLRHRQVSRKQLDKLLGLLQWILHGMPTLRPWLSSLYDDMHRPLGTNVSINPTLWAGIGSHLDDELRFTSPPPSTAISKGAKLLSARHLDLHTKADLVKVPVSTKRIWMRVADPTSSRRKLCQDSVDVLRFPALEFCRVLFNVQQFAALGIPVQSNANLDISSYETLAQCFILLAFWKCSGAGRLALKLPALSDNSGAEAVCNKLYTSKVPLNLFVRKLCMWSALSGISLECSHIAGEKNDDADFLSRWTGDASTLPSRFRSEDRFAVDLTAFWNITFSVSLFPQQAKLLWKLPASYTLGPASTKPAKQT</sequence>
<proteinExistence type="predicted"/>
<comment type="caution">
    <text evidence="2">The sequence shown here is derived from an EMBL/GenBank/DDBJ whole genome shotgun (WGS) entry which is preliminary data.</text>
</comment>
<feature type="region of interest" description="Disordered" evidence="1">
    <location>
        <begin position="30"/>
        <end position="147"/>
    </location>
</feature>
<keyword evidence="3" id="KW-1185">Reference proteome</keyword>
<accession>A0A1Q9CXC1</accession>
<evidence type="ECO:0000313" key="3">
    <source>
        <dbReference type="Proteomes" id="UP000186817"/>
    </source>
</evidence>
<feature type="compositionally biased region" description="Low complexity" evidence="1">
    <location>
        <begin position="100"/>
        <end position="120"/>
    </location>
</feature>
<feature type="compositionally biased region" description="Pro residues" evidence="1">
    <location>
        <begin position="121"/>
        <end position="132"/>
    </location>
</feature>
<evidence type="ECO:0008006" key="4">
    <source>
        <dbReference type="Google" id="ProtNLM"/>
    </source>
</evidence>
<protein>
    <recommendedName>
        <fullName evidence="4">Reverse transcriptase domain-containing protein</fullName>
    </recommendedName>
</protein>
<feature type="compositionally biased region" description="Low complexity" evidence="1">
    <location>
        <begin position="38"/>
        <end position="62"/>
    </location>
</feature>
<reference evidence="2 3" key="1">
    <citation type="submission" date="2016-02" db="EMBL/GenBank/DDBJ databases">
        <title>Genome analysis of coral dinoflagellate symbionts highlights evolutionary adaptations to a symbiotic lifestyle.</title>
        <authorList>
            <person name="Aranda M."/>
            <person name="Li Y."/>
            <person name="Liew Y.J."/>
            <person name="Baumgarten S."/>
            <person name="Simakov O."/>
            <person name="Wilson M."/>
            <person name="Piel J."/>
            <person name="Ashoor H."/>
            <person name="Bougouffa S."/>
            <person name="Bajic V.B."/>
            <person name="Ryu T."/>
            <person name="Ravasi T."/>
            <person name="Bayer T."/>
            <person name="Micklem G."/>
            <person name="Kim H."/>
            <person name="Bhak J."/>
            <person name="Lajeunesse T.C."/>
            <person name="Voolstra C.R."/>
        </authorList>
    </citation>
    <scope>NUCLEOTIDE SEQUENCE [LARGE SCALE GENOMIC DNA]</scope>
    <source>
        <strain evidence="2 3">CCMP2467</strain>
    </source>
</reference>
<organism evidence="2 3">
    <name type="scientific">Symbiodinium microadriaticum</name>
    <name type="common">Dinoflagellate</name>
    <name type="synonym">Zooxanthella microadriatica</name>
    <dbReference type="NCBI Taxonomy" id="2951"/>
    <lineage>
        <taxon>Eukaryota</taxon>
        <taxon>Sar</taxon>
        <taxon>Alveolata</taxon>
        <taxon>Dinophyceae</taxon>
        <taxon>Suessiales</taxon>
        <taxon>Symbiodiniaceae</taxon>
        <taxon>Symbiodinium</taxon>
    </lineage>
</organism>
<dbReference type="PANTHER" id="PTHR33050">
    <property type="entry name" value="REVERSE TRANSCRIPTASE DOMAIN-CONTAINING PROTEIN"/>
    <property type="match status" value="1"/>
</dbReference>
<name>A0A1Q9CXC1_SYMMI</name>
<gene>
    <name evidence="2" type="ORF">AK812_SmicGene31219</name>
</gene>
<feature type="region of interest" description="Disordered" evidence="1">
    <location>
        <begin position="244"/>
        <end position="289"/>
    </location>
</feature>
<dbReference type="OrthoDB" id="445465at2759"/>
<evidence type="ECO:0000256" key="1">
    <source>
        <dbReference type="SAM" id="MobiDB-lite"/>
    </source>
</evidence>